<sequence>MAATSVFQRVRTGSKIGAQYDQEGNIIQVETREDEEQSIKLAEILELLLAAGYFRARIKGLSPFDKVVGGMTWCITTCNFDIDVDLLFQENSTIGQKIALTEKIVSVLPKMKCPHRLEPHQIQGLDFIHIFPVIQWLVKRAIETREEMGDYVRAYSISQFQKTHTFPEDEEFKQRKQKAVSTVVEVSEVYAPQRRYRRQADAGELLDEESRVHSTLLEYGRIKTLMTGMAAMATEEGRLTASTVGQIVGLQSEEIKQIAFEYAEKAERSAEDRPERYGPVQQHRRMVASLNKQIQQRTKELEEMQAKQQEVRTACEEAKSKLTEFCELKCFFFFFSCSLLEKLRALVAMNENLKQQEQEFRTHCREEMTRLQQSIEDLKIEFGDEERSQLIDQQYNTDREKLQKIRLLMARRNREIAILQRKIDEVPSRAELTQYQKRFIELYSQVSATHKETKQFFTLYNTLDDKKVYLEKEVNLLNSIHDNFQAMASSGAKEQFLRQMEQIVEGIKQNRIKMEKKKQENKMRRDQLNDDYLELLDKQRLYFKTVKDFKEVRILDMMAMLLASDEDEEDQAEDENSEMKAYTKDFDQ</sequence>
<feature type="domain" description="CCDC93 coiled-coil" evidence="6">
    <location>
        <begin position="221"/>
        <end position="551"/>
    </location>
</feature>
<dbReference type="Pfam" id="PF21673">
    <property type="entry name" value="CCDC93_N"/>
    <property type="match status" value="1"/>
</dbReference>
<reference evidence="8" key="1">
    <citation type="submission" date="2025-08" db="UniProtKB">
        <authorList>
            <consortium name="Ensembl"/>
        </authorList>
    </citation>
    <scope>IDENTIFICATION</scope>
</reference>
<organism evidence="8 9">
    <name type="scientific">Astyanax mexicanus</name>
    <name type="common">Blind cave fish</name>
    <name type="synonym">Astyanax fasciatus mexicanus</name>
    <dbReference type="NCBI Taxonomy" id="7994"/>
    <lineage>
        <taxon>Eukaryota</taxon>
        <taxon>Metazoa</taxon>
        <taxon>Chordata</taxon>
        <taxon>Craniata</taxon>
        <taxon>Vertebrata</taxon>
        <taxon>Euteleostomi</taxon>
        <taxon>Actinopterygii</taxon>
        <taxon>Neopterygii</taxon>
        <taxon>Teleostei</taxon>
        <taxon>Ostariophysi</taxon>
        <taxon>Characiformes</taxon>
        <taxon>Characoidei</taxon>
        <taxon>Acestrorhamphidae</taxon>
        <taxon>Acestrorhamphinae</taxon>
        <taxon>Astyanax</taxon>
    </lineage>
</organism>
<feature type="coiled-coil region" evidence="4">
    <location>
        <begin position="280"/>
        <end position="388"/>
    </location>
</feature>
<dbReference type="PANTHER" id="PTHR16441:SF0">
    <property type="entry name" value="COILED-COIL DOMAIN-CONTAINING PROTEIN 93"/>
    <property type="match status" value="1"/>
</dbReference>
<evidence type="ECO:0000259" key="7">
    <source>
        <dbReference type="Pfam" id="PF21673"/>
    </source>
</evidence>
<dbReference type="InterPro" id="IPR019159">
    <property type="entry name" value="CCDC93_CC"/>
</dbReference>
<dbReference type="Pfam" id="PF09762">
    <property type="entry name" value="CCDC93_CC"/>
    <property type="match status" value="1"/>
</dbReference>
<dbReference type="GO" id="GO:0006893">
    <property type="term" value="P:Golgi to plasma membrane transport"/>
    <property type="evidence" value="ECO:0007669"/>
    <property type="project" value="TreeGrafter"/>
</dbReference>
<proteinExistence type="inferred from homology"/>
<protein>
    <recommendedName>
        <fullName evidence="2">Coiled-coil domain-containing protein 93</fullName>
    </recommendedName>
</protein>
<evidence type="ECO:0000313" key="9">
    <source>
        <dbReference type="Proteomes" id="UP000694621"/>
    </source>
</evidence>
<evidence type="ECO:0000256" key="3">
    <source>
        <dbReference type="ARBA" id="ARBA00023054"/>
    </source>
</evidence>
<dbReference type="AlphaFoldDB" id="A0A8B9RF13"/>
<dbReference type="PANTHER" id="PTHR16441">
    <property type="entry name" value="FIDIPIDINE"/>
    <property type="match status" value="1"/>
</dbReference>
<feature type="domain" description="CCDC93 N-terminal" evidence="7">
    <location>
        <begin position="35"/>
        <end position="142"/>
    </location>
</feature>
<feature type="compositionally biased region" description="Basic and acidic residues" evidence="5">
    <location>
        <begin position="577"/>
        <end position="588"/>
    </location>
</feature>
<dbReference type="InterPro" id="IPR039116">
    <property type="entry name" value="CCDC93"/>
</dbReference>
<evidence type="ECO:0000256" key="1">
    <source>
        <dbReference type="ARBA" id="ARBA00007219"/>
    </source>
</evidence>
<evidence type="ECO:0000259" key="6">
    <source>
        <dbReference type="Pfam" id="PF09762"/>
    </source>
</evidence>
<accession>A0A8B9RF13</accession>
<evidence type="ECO:0000256" key="5">
    <source>
        <dbReference type="SAM" id="MobiDB-lite"/>
    </source>
</evidence>
<feature type="region of interest" description="Disordered" evidence="5">
    <location>
        <begin position="565"/>
        <end position="588"/>
    </location>
</feature>
<feature type="compositionally biased region" description="Acidic residues" evidence="5">
    <location>
        <begin position="565"/>
        <end position="576"/>
    </location>
</feature>
<evidence type="ECO:0000313" key="8">
    <source>
        <dbReference type="Ensembl" id="ENSAMXP00005038089.1"/>
    </source>
</evidence>
<dbReference type="Proteomes" id="UP000694621">
    <property type="component" value="Unplaced"/>
</dbReference>
<keyword evidence="3 4" id="KW-0175">Coiled coil</keyword>
<evidence type="ECO:0000256" key="2">
    <source>
        <dbReference type="ARBA" id="ARBA00016765"/>
    </source>
</evidence>
<dbReference type="Ensembl" id="ENSAMXT00005041519.1">
    <property type="protein sequence ID" value="ENSAMXP00005038089.1"/>
    <property type="gene ID" value="ENSAMXG00005018062.1"/>
</dbReference>
<comment type="similarity">
    <text evidence="1">Belongs to the CCDC93 family.</text>
</comment>
<name>A0A8B9RF13_ASTMX</name>
<evidence type="ECO:0000256" key="4">
    <source>
        <dbReference type="SAM" id="Coils"/>
    </source>
</evidence>
<dbReference type="InterPro" id="IPR048747">
    <property type="entry name" value="CCDC93_N"/>
</dbReference>